<dbReference type="Pfam" id="PF13483">
    <property type="entry name" value="Lactamase_B_3"/>
    <property type="match status" value="1"/>
</dbReference>
<dbReference type="AlphaFoldDB" id="A0AAW6T6B9"/>
<evidence type="ECO:0000259" key="1">
    <source>
        <dbReference type="SMART" id="SM00849"/>
    </source>
</evidence>
<dbReference type="EMBL" id="JASATX010000001">
    <property type="protein sequence ID" value="MDI2097630.1"/>
    <property type="molecule type" value="Genomic_DNA"/>
</dbReference>
<sequence length="212" mass="22625">MRIIKHEHACLVVEHEGRKLVIDPGSFTPPLEGIGDVDAIVITHEHADHWTPEQLSGILEGNPDAVIFGPAGVVKAAEGFPVREVAEGDTAQAGTFSLRFFGKDHAVIHSSIPVIDNVGVLVNDTLYYGGDSYTQPGVEVEVLAAPVGAPWLKIGDVIDYVLAVKPKRVFGTHNAPLSPLGENMANARLTWAAEQVGGEFVPLMPGERIEVG</sequence>
<dbReference type="SMART" id="SM00849">
    <property type="entry name" value="Lactamase_B"/>
    <property type="match status" value="1"/>
</dbReference>
<name>A0AAW6T6B9_9MICO</name>
<dbReference type="InterPro" id="IPR050114">
    <property type="entry name" value="UPF0173_UPF0282_UlaG_hydrolase"/>
</dbReference>
<protein>
    <submittedName>
        <fullName evidence="2">MBL fold metallo-hydrolase</fullName>
    </submittedName>
</protein>
<dbReference type="InterPro" id="IPR036866">
    <property type="entry name" value="RibonucZ/Hydroxyglut_hydro"/>
</dbReference>
<dbReference type="PANTHER" id="PTHR43546:SF3">
    <property type="entry name" value="UPF0173 METAL-DEPENDENT HYDROLASE MJ1163"/>
    <property type="match status" value="1"/>
</dbReference>
<accession>A0AAW6T6B9</accession>
<dbReference type="InterPro" id="IPR001279">
    <property type="entry name" value="Metallo-B-lactamas"/>
</dbReference>
<dbReference type="PANTHER" id="PTHR43546">
    <property type="entry name" value="UPF0173 METAL-DEPENDENT HYDROLASE MJ1163-RELATED"/>
    <property type="match status" value="1"/>
</dbReference>
<proteinExistence type="predicted"/>
<reference evidence="2 3" key="1">
    <citation type="submission" date="2023-04" db="EMBL/GenBank/DDBJ databases">
        <title>Klugiella caeni sp. nov. isolated from the sludge of biochemical tank.</title>
        <authorList>
            <person name="Geng K."/>
        </authorList>
    </citation>
    <scope>NUCLEOTIDE SEQUENCE [LARGE SCALE GENOMIC DNA]</scope>
    <source>
        <strain evidence="2 3">YN-L-19</strain>
    </source>
</reference>
<dbReference type="Gene3D" id="3.60.15.10">
    <property type="entry name" value="Ribonuclease Z/Hydroxyacylglutathione hydrolase-like"/>
    <property type="match status" value="1"/>
</dbReference>
<organism evidence="2 3">
    <name type="scientific">Ruicaihuangia caeni</name>
    <dbReference type="NCBI Taxonomy" id="3042517"/>
    <lineage>
        <taxon>Bacteria</taxon>
        <taxon>Bacillati</taxon>
        <taxon>Actinomycetota</taxon>
        <taxon>Actinomycetes</taxon>
        <taxon>Micrococcales</taxon>
        <taxon>Microbacteriaceae</taxon>
        <taxon>Ruicaihuangia</taxon>
    </lineage>
</organism>
<feature type="domain" description="Metallo-beta-lactamase" evidence="1">
    <location>
        <begin position="7"/>
        <end position="173"/>
    </location>
</feature>
<gene>
    <name evidence="2" type="ORF">QF206_01430</name>
</gene>
<evidence type="ECO:0000313" key="3">
    <source>
        <dbReference type="Proteomes" id="UP001321506"/>
    </source>
</evidence>
<dbReference type="SUPFAM" id="SSF56281">
    <property type="entry name" value="Metallo-hydrolase/oxidoreductase"/>
    <property type="match status" value="1"/>
</dbReference>
<keyword evidence="3" id="KW-1185">Reference proteome</keyword>
<comment type="caution">
    <text evidence="2">The sequence shown here is derived from an EMBL/GenBank/DDBJ whole genome shotgun (WGS) entry which is preliminary data.</text>
</comment>
<dbReference type="RefSeq" id="WP_281487418.1">
    <property type="nucleotide sequence ID" value="NZ_JASATX010000001.1"/>
</dbReference>
<evidence type="ECO:0000313" key="2">
    <source>
        <dbReference type="EMBL" id="MDI2097630.1"/>
    </source>
</evidence>
<dbReference type="Proteomes" id="UP001321506">
    <property type="component" value="Unassembled WGS sequence"/>
</dbReference>